<proteinExistence type="predicted"/>
<gene>
    <name evidence="2" type="ORF">BILFYP9_01336</name>
</gene>
<dbReference type="RefSeq" id="WP_421727651.1">
    <property type="nucleotide sequence ID" value="NZ_CACRSU010000014.1"/>
</dbReference>
<protein>
    <recommendedName>
        <fullName evidence="1">Protein NO VEIN C-terminal domain-containing protein</fullName>
    </recommendedName>
</protein>
<evidence type="ECO:0000313" key="2">
    <source>
        <dbReference type="EMBL" id="VYS98578.1"/>
    </source>
</evidence>
<reference evidence="2" key="1">
    <citation type="submission" date="2019-11" db="EMBL/GenBank/DDBJ databases">
        <authorList>
            <person name="Feng L."/>
        </authorList>
    </citation>
    <scope>NUCLEOTIDE SEQUENCE</scope>
    <source>
        <strain evidence="2">BintestinalisLFYP9</strain>
    </source>
</reference>
<evidence type="ECO:0000259" key="1">
    <source>
        <dbReference type="Pfam" id="PF13020"/>
    </source>
</evidence>
<dbReference type="EMBL" id="CACRSU010000014">
    <property type="protein sequence ID" value="VYS98578.1"/>
    <property type="molecule type" value="Genomic_DNA"/>
</dbReference>
<organism evidence="2">
    <name type="scientific">Bacteroides intestinalis</name>
    <dbReference type="NCBI Taxonomy" id="329854"/>
    <lineage>
        <taxon>Bacteria</taxon>
        <taxon>Pseudomonadati</taxon>
        <taxon>Bacteroidota</taxon>
        <taxon>Bacteroidia</taxon>
        <taxon>Bacteroidales</taxon>
        <taxon>Bacteroidaceae</taxon>
        <taxon>Bacteroides</taxon>
    </lineage>
</organism>
<name>A0A6N2T1C5_9BACE</name>
<dbReference type="InterPro" id="IPR024975">
    <property type="entry name" value="NOV_C"/>
</dbReference>
<dbReference type="Pfam" id="PF13020">
    <property type="entry name" value="NOV_C"/>
    <property type="match status" value="1"/>
</dbReference>
<sequence>MLDKPVKYTKWFTDTIVENWELYKSLMSATWLPKMKYSNGFSYKHDAQSSAIMKFSSFCEELSRIRWIVLDDDEKVYSLAYIVGMRLADISKVHNKVISKYLRLFPIDFENNRDFIESVGLCHLDGNTVDNFNRLLKHIYNRYHKYIPEGKDFTDFYNRILSKVFDFYDRNEISDNDVRTICNTPMLAINETIGRSKWEYPENIYYIDDKLNYDLLPESVRAEIQPHFTNRDRNTFGKIAAKIGRRFSNSITKNLVESPALKEFFLIEFFTDLPPAIALLEYNFDISMSSYLEALKLVEVWKKEKVETEIFVGELSGLIIESDYYIEKTRRNFILHIKNDSLRQPKLIAACLTELFMSMLDRDLKRFNIDLWKFIKSKNKADYLADYDISVTRIEEIRQILYAPDFTQLQKFWQAVFITKKTPNFDRIIVNDTVDIKEIASLAGLELEAVRKINEEVNFDNINRYENVPLLSSLFHKLGMSREQINLHLYPEVEMKQWLIEQGENISTKELQLPPEQVAMKYANQCKPAIENIKPSRVPEKMQSTGRQYGIGNGSLKYDGQKNNRQKLIIGMVAEMIVYEKLQEDQNIENVKWVSRYAARVEPAYSGYNPHGTDGLGYDIEYTDRTGNKNFVEVKGKADNQNCFEITIPEIEKAKQEKKFYHIIFVTNTLNEELRRIKYLGNLFMFEEGEDLLNNKRFSAVTKSYEIRFKE</sequence>
<accession>A0A6N2T1C5</accession>
<feature type="domain" description="Protein NO VEIN C-terminal" evidence="1">
    <location>
        <begin position="609"/>
        <end position="673"/>
    </location>
</feature>
<dbReference type="AlphaFoldDB" id="A0A6N2T1C5"/>